<dbReference type="PANTHER" id="PTHR33099:SF7">
    <property type="entry name" value="MYND-TYPE DOMAIN-CONTAINING PROTEIN"/>
    <property type="match status" value="1"/>
</dbReference>
<proteinExistence type="predicted"/>
<accession>A0A830HAG6</accession>
<organism evidence="2 3">
    <name type="scientific">Pycnococcus provasolii</name>
    <dbReference type="NCBI Taxonomy" id="41880"/>
    <lineage>
        <taxon>Eukaryota</taxon>
        <taxon>Viridiplantae</taxon>
        <taxon>Chlorophyta</taxon>
        <taxon>Pseudoscourfieldiophyceae</taxon>
        <taxon>Pseudoscourfieldiales</taxon>
        <taxon>Pycnococcaceae</taxon>
        <taxon>Pycnococcus</taxon>
    </lineage>
</organism>
<dbReference type="OrthoDB" id="542426at2759"/>
<dbReference type="AlphaFoldDB" id="A0A830HAG6"/>
<feature type="region of interest" description="Disordered" evidence="1">
    <location>
        <begin position="795"/>
        <end position="832"/>
    </location>
</feature>
<comment type="caution">
    <text evidence="2">The sequence shown here is derived from an EMBL/GenBank/DDBJ whole genome shotgun (WGS) entry which is preliminary data.</text>
</comment>
<protein>
    <recommendedName>
        <fullName evidence="4">Fe2OG dioxygenase domain-containing protein</fullName>
    </recommendedName>
</protein>
<keyword evidence="3" id="KW-1185">Reference proteome</keyword>
<dbReference type="PANTHER" id="PTHR33099">
    <property type="entry name" value="FE2OG DIOXYGENASE DOMAIN-CONTAINING PROTEIN"/>
    <property type="match status" value="1"/>
</dbReference>
<sequence>MSSREDVWRLISQLDVPGETSTGGSAPSLPCLPGLDVEGVGLLPLPLNEETAYKLAGVAVQAPHGKGTETVVDTTVRNTLQVDADLVTLRNPRWDDALDKQVALVAEALGVNKSNVRAELYKLLLYEPGSFFKRHKDTEKADGMFGTLVIQLPSTFTGGTFEVNHAGKEKVYTMGAGDEAAYGCHFVAHYADCDHEIKPVETGYRLALVYSLCYNGNGETPSAAALGGTLSEIAAALRSLPEDETMLVLNMEHEYTTASLARYGVGCLKGADKAKYKALNSASEGTYTFVVACAERVDCEMGDGGYYYGDFDVHETEEGRPHLNEVFNADGTKGSAAIKKLHIDWEVAEEGGAVLCSQEEVEEMWGDGDEGGVEYTGNEGASRETTYHCCVLLAYRKDAELELLMGADLRAVVRDVVNRRDPAELTRVVEYVKKHGARILELDDFRVLIRSLITTFANPAQANVVEMIRVVLSHANGLDASLVDELVDAVRRCGWAALGSVIAGFFQRMRKSENYATSTIPKRAELALKLVPQIGSDVMSLMCEVGSDLVTALESPSTNQRSSNYGYSYYGYGYRQVPEDRSDVLSAITLKVFFRACKPDDLARFVKWAEKAEEPALKRAVDSLPAEGAEGGEKAAQVRNRIISRQREAKLAVLEARRAKLENETRNGEPAFTWCMPTKATGVHHQILAYIRGTENGSKNFVVGGGIKNARGICTTLTGNHYDRAYRAYGAYGNNSNSNEANILQRGHSVTATPSGSGASATIAVCKTRAYHEATVSKYRRLSAELADVRKEIKALGGGEAGPSSSAPPSKKARTAGPDKSASTKEVVDLTN</sequence>
<reference evidence="2" key="1">
    <citation type="submission" date="2020-10" db="EMBL/GenBank/DDBJ databases">
        <title>Unveiling of a novel bifunctional photoreceptor, Dualchrome1, isolated from a cosmopolitan green alga.</title>
        <authorList>
            <person name="Suzuki S."/>
            <person name="Kawachi M."/>
        </authorList>
    </citation>
    <scope>NUCLEOTIDE SEQUENCE</scope>
    <source>
        <strain evidence="2">NIES 2893</strain>
    </source>
</reference>
<dbReference type="Gene3D" id="2.60.120.620">
    <property type="entry name" value="q2cbj1_9rhob like domain"/>
    <property type="match status" value="1"/>
</dbReference>
<evidence type="ECO:0000256" key="1">
    <source>
        <dbReference type="SAM" id="MobiDB-lite"/>
    </source>
</evidence>
<gene>
    <name evidence="2" type="ORF">PPROV_000283800</name>
</gene>
<evidence type="ECO:0000313" key="3">
    <source>
        <dbReference type="Proteomes" id="UP000660262"/>
    </source>
</evidence>
<dbReference type="Proteomes" id="UP000660262">
    <property type="component" value="Unassembled WGS sequence"/>
</dbReference>
<name>A0A830HAG6_9CHLO</name>
<dbReference type="EMBL" id="BNJQ01000007">
    <property type="protein sequence ID" value="GHP04084.1"/>
    <property type="molecule type" value="Genomic_DNA"/>
</dbReference>
<feature type="compositionally biased region" description="Basic and acidic residues" evidence="1">
    <location>
        <begin position="822"/>
        <end position="832"/>
    </location>
</feature>
<evidence type="ECO:0008006" key="4">
    <source>
        <dbReference type="Google" id="ProtNLM"/>
    </source>
</evidence>
<evidence type="ECO:0000313" key="2">
    <source>
        <dbReference type="EMBL" id="GHP04084.1"/>
    </source>
</evidence>